<feature type="coiled-coil region" evidence="6">
    <location>
        <begin position="118"/>
        <end position="145"/>
    </location>
</feature>
<reference evidence="7" key="1">
    <citation type="submission" date="2007-04" db="EMBL/GenBank/DDBJ databases">
        <title>Annotation of Pediculus humanus corporis strain USDA.</title>
        <authorList>
            <person name="Kirkness E."/>
            <person name="Hannick L."/>
            <person name="Hass B."/>
            <person name="Bruggner R."/>
            <person name="Lawson D."/>
            <person name="Bidwell S."/>
            <person name="Joardar V."/>
            <person name="Caler E."/>
            <person name="Walenz B."/>
            <person name="Inman J."/>
            <person name="Schobel S."/>
            <person name="Galinsky K."/>
            <person name="Amedeo P."/>
            <person name="Strausberg R."/>
        </authorList>
    </citation>
    <scope>NUCLEOTIDE SEQUENCE</scope>
    <source>
        <strain evidence="7">USDA</strain>
    </source>
</reference>
<accession>E0VB30</accession>
<dbReference type="RefSeq" id="XP_002423324.1">
    <property type="nucleotide sequence ID" value="XM_002423279.1"/>
</dbReference>
<name>E0VB30_PEDHC</name>
<dbReference type="InterPro" id="IPR038051">
    <property type="entry name" value="XRCC4-like_N_sf"/>
</dbReference>
<dbReference type="EMBL" id="DS235021">
    <property type="protein sequence ID" value="EEB10586.1"/>
    <property type="molecule type" value="Genomic_DNA"/>
</dbReference>
<evidence type="ECO:0000256" key="6">
    <source>
        <dbReference type="SAM" id="Coils"/>
    </source>
</evidence>
<dbReference type="GO" id="GO:0006303">
    <property type="term" value="P:double-strand break repair via nonhomologous end joining"/>
    <property type="evidence" value="ECO:0007669"/>
    <property type="project" value="TreeGrafter"/>
</dbReference>
<keyword evidence="3" id="KW-0234">DNA repair</keyword>
<gene>
    <name evidence="8" type="primary">8232862</name>
    <name evidence="7" type="ORF">Phum_PHUM050840</name>
</gene>
<evidence type="ECO:0000256" key="1">
    <source>
        <dbReference type="ARBA" id="ARBA00004123"/>
    </source>
</evidence>
<dbReference type="VEuPathDB" id="VectorBase:PHUM050840"/>
<dbReference type="InterPro" id="IPR052287">
    <property type="entry name" value="NHEJ_factor"/>
</dbReference>
<evidence type="ECO:0000256" key="4">
    <source>
        <dbReference type="ARBA" id="ARBA00023242"/>
    </source>
</evidence>
<dbReference type="GO" id="GO:0045027">
    <property type="term" value="F:DNA end binding"/>
    <property type="evidence" value="ECO:0007669"/>
    <property type="project" value="TreeGrafter"/>
</dbReference>
<dbReference type="InParanoid" id="E0VB30"/>
<dbReference type="EMBL" id="AAZO01000603">
    <property type="status" value="NOT_ANNOTATED_CDS"/>
    <property type="molecule type" value="Genomic_DNA"/>
</dbReference>
<sequence>MWFKIDGENYIGKKIVNGESCTILISDFKNVWHRALHDYDLFSTFQELIFNLFIEDDKVKKYLLKDNNNDNIVLKLESIQIGVKFYFEIFLFKGNEELLYNEFTLPLLQVVIEMENREKKLLEIIEEKTLELEECKQEKKSSVNESIKPKTSCVKVSHQINRTLLKEH</sequence>
<dbReference type="OrthoDB" id="2155935at2759"/>
<dbReference type="GeneID" id="8232862"/>
<keyword evidence="9" id="KW-1185">Reference proteome</keyword>
<organism>
    <name type="scientific">Pediculus humanus subsp. corporis</name>
    <name type="common">Body louse</name>
    <dbReference type="NCBI Taxonomy" id="121224"/>
    <lineage>
        <taxon>Eukaryota</taxon>
        <taxon>Metazoa</taxon>
        <taxon>Ecdysozoa</taxon>
        <taxon>Arthropoda</taxon>
        <taxon>Hexapoda</taxon>
        <taxon>Insecta</taxon>
        <taxon>Pterygota</taxon>
        <taxon>Neoptera</taxon>
        <taxon>Paraneoptera</taxon>
        <taxon>Psocodea</taxon>
        <taxon>Troctomorpha</taxon>
        <taxon>Phthiraptera</taxon>
        <taxon>Anoplura</taxon>
        <taxon>Pediculidae</taxon>
        <taxon>Pediculus</taxon>
    </lineage>
</organism>
<dbReference type="KEGG" id="phu:Phum_PHUM050840"/>
<dbReference type="CTD" id="8232862"/>
<comment type="similarity">
    <text evidence="5">Belongs to the XRCC4-XLF family. XLF subfamily.</text>
</comment>
<dbReference type="PANTHER" id="PTHR32235">
    <property type="entry name" value="NON-HOMOLOGOUS END-JOINING FACTOR 1"/>
    <property type="match status" value="1"/>
</dbReference>
<dbReference type="PANTHER" id="PTHR32235:SF1">
    <property type="entry name" value="NON-HOMOLOGOUS END-JOINING FACTOR 1"/>
    <property type="match status" value="1"/>
</dbReference>
<keyword evidence="4" id="KW-0539">Nucleus</keyword>
<keyword evidence="2" id="KW-0227">DNA damage</keyword>
<dbReference type="EnsemblMetazoa" id="PHUM050840-RA">
    <property type="protein sequence ID" value="PHUM050840-PA"/>
    <property type="gene ID" value="PHUM050840"/>
</dbReference>
<comment type="subcellular location">
    <subcellularLocation>
        <location evidence="1">Nucleus</location>
    </subcellularLocation>
</comment>
<evidence type="ECO:0000313" key="9">
    <source>
        <dbReference type="Proteomes" id="UP000009046"/>
    </source>
</evidence>
<evidence type="ECO:0000256" key="3">
    <source>
        <dbReference type="ARBA" id="ARBA00023204"/>
    </source>
</evidence>
<evidence type="ECO:0000313" key="8">
    <source>
        <dbReference type="EnsemblMetazoa" id="PHUM050840-PA"/>
    </source>
</evidence>
<evidence type="ECO:0000313" key="7">
    <source>
        <dbReference type="EMBL" id="EEB10586.1"/>
    </source>
</evidence>
<dbReference type="GO" id="GO:0032807">
    <property type="term" value="C:DNA ligase IV complex"/>
    <property type="evidence" value="ECO:0007669"/>
    <property type="project" value="TreeGrafter"/>
</dbReference>
<evidence type="ECO:0000256" key="2">
    <source>
        <dbReference type="ARBA" id="ARBA00022763"/>
    </source>
</evidence>
<reference evidence="8" key="3">
    <citation type="submission" date="2020-05" db="UniProtKB">
        <authorList>
            <consortium name="EnsemblMetazoa"/>
        </authorList>
    </citation>
    <scope>IDENTIFICATION</scope>
    <source>
        <strain evidence="8">USDA</strain>
    </source>
</reference>
<protein>
    <submittedName>
        <fullName evidence="7 8">Uncharacterized protein</fullName>
    </submittedName>
</protein>
<reference evidence="7" key="2">
    <citation type="submission" date="2007-04" db="EMBL/GenBank/DDBJ databases">
        <title>The genome of the human body louse.</title>
        <authorList>
            <consortium name="The Human Body Louse Genome Consortium"/>
            <person name="Kirkness E."/>
            <person name="Walenz B."/>
            <person name="Hass B."/>
            <person name="Bruggner R."/>
            <person name="Strausberg R."/>
        </authorList>
    </citation>
    <scope>NUCLEOTIDE SEQUENCE</scope>
    <source>
        <strain evidence="7">USDA</strain>
    </source>
</reference>
<evidence type="ECO:0000256" key="5">
    <source>
        <dbReference type="ARBA" id="ARBA00025747"/>
    </source>
</evidence>
<dbReference type="HOGENOM" id="CLU_1588438_0_0_1"/>
<dbReference type="Proteomes" id="UP000009046">
    <property type="component" value="Unassembled WGS sequence"/>
</dbReference>
<keyword evidence="6" id="KW-0175">Coiled coil</keyword>
<dbReference type="Gene3D" id="2.170.210.10">
    <property type="entry name" value="DNA double-strand break repair and VJ recombination XRCC4, N-terminal"/>
    <property type="match status" value="1"/>
</dbReference>
<dbReference type="AlphaFoldDB" id="E0VB30"/>
<proteinExistence type="inferred from homology"/>